<reference evidence="1" key="1">
    <citation type="journal article" date="2014" name="Genome Announc.">
        <title>Draft genome sequence of Rhodosporidium toruloides CECT1137, an oleaginous yeast of biotechnological interest.</title>
        <authorList>
            <person name="Morin N."/>
            <person name="Calcas X."/>
            <person name="Devillers H."/>
            <person name="Durrens P."/>
            <person name="Sherman D.J."/>
            <person name="Nicaud J.-M."/>
            <person name="Neuveglise C."/>
        </authorList>
    </citation>
    <scope>NUCLEOTIDE SEQUENCE</scope>
    <source>
        <strain evidence="1">CECT1137</strain>
    </source>
</reference>
<protein>
    <submittedName>
        <fullName evidence="1">RHTO0S13e04654g1_1</fullName>
    </submittedName>
</protein>
<evidence type="ECO:0000313" key="1">
    <source>
        <dbReference type="EMBL" id="CDR47008.1"/>
    </source>
</evidence>
<dbReference type="PANTHER" id="PTHR40518">
    <property type="entry name" value="ACETOACETATE DECARBOXYLASE"/>
    <property type="match status" value="1"/>
</dbReference>
<dbReference type="PANTHER" id="PTHR40518:SF1">
    <property type="entry name" value="ACETOACETATE DECARBOXYLASE"/>
    <property type="match status" value="1"/>
</dbReference>
<name>A0A061BGI1_RHOTO</name>
<dbReference type="InterPro" id="IPR023375">
    <property type="entry name" value="ADC_dom_sf"/>
</dbReference>
<dbReference type="OrthoDB" id="9970474at2759"/>
<proteinExistence type="predicted"/>
<gene>
    <name evidence="1" type="ORF">RHTO0S_13e04654g</name>
</gene>
<accession>A0A061BGI1</accession>
<dbReference type="AlphaFoldDB" id="A0A061BGI1"/>
<dbReference type="SUPFAM" id="SSF160104">
    <property type="entry name" value="Acetoacetate decarboxylase-like"/>
    <property type="match status" value="1"/>
</dbReference>
<dbReference type="Gene3D" id="2.40.400.10">
    <property type="entry name" value="Acetoacetate decarboxylase-like"/>
    <property type="match status" value="1"/>
</dbReference>
<sequence length="299" mass="32282">MSATATDAALPVCPAPWDLTGEGWIFPISTPFSKTPIPLPDGSYAPLETGTSADQGKRFHGGVGMVMIVRYTSDEAGPYDELMYIPGLFSRAGAENGEEPKYHLAISRIYVSTDASVANGRRNWGIPKHRAEFSFTPSTTSRGSTLLTVSHPSSPSQPFFRCLLRDSRATPFALPVSTTWLDWRISQSLMSGYEAALVQPPVPAASSTSSATLEVLKESGQNVHALVASDKTYVVEPAASGWSKLTTMEPAPEDGADEDWSGFGDGKGFPKFKLWSNKLNVHMTSFRMSFPVPEVVDGL</sequence>
<organism evidence="1">
    <name type="scientific">Rhodotorula toruloides</name>
    <name type="common">Yeast</name>
    <name type="synonym">Rhodosporidium toruloides</name>
    <dbReference type="NCBI Taxonomy" id="5286"/>
    <lineage>
        <taxon>Eukaryota</taxon>
        <taxon>Fungi</taxon>
        <taxon>Dikarya</taxon>
        <taxon>Basidiomycota</taxon>
        <taxon>Pucciniomycotina</taxon>
        <taxon>Microbotryomycetes</taxon>
        <taxon>Sporidiobolales</taxon>
        <taxon>Sporidiobolaceae</taxon>
        <taxon>Rhodotorula</taxon>
    </lineage>
</organism>
<dbReference type="EMBL" id="LK052948">
    <property type="protein sequence ID" value="CDR47008.1"/>
    <property type="molecule type" value="Genomic_DNA"/>
</dbReference>